<dbReference type="GO" id="GO:0047617">
    <property type="term" value="F:fatty acyl-CoA hydrolase activity"/>
    <property type="evidence" value="ECO:0007669"/>
    <property type="project" value="InterPro"/>
</dbReference>
<dbReference type="Gene3D" id="3.10.129.10">
    <property type="entry name" value="Hotdog Thioesterase"/>
    <property type="match status" value="1"/>
</dbReference>
<accession>A0AAW1NY55</accession>
<evidence type="ECO:0000313" key="5">
    <source>
        <dbReference type="Proteomes" id="UP001465755"/>
    </source>
</evidence>
<dbReference type="PANTHER" id="PTHR21660:SF1">
    <property type="entry name" value="ACYL-COENZYME A THIOESTERASE 13"/>
    <property type="match status" value="1"/>
</dbReference>
<sequence length="171" mass="18504">MSEEYALQFLQANMHLSAPELEDGRLDLNNAGQFDAVLHSLCDLRAARGVLTCEFTVPASLCNRRGTLHGGAIGTIVDILSTGALATQSERLGVSLNINTDYLIAIPQGEQCKVVCKVVKLGRTIATLNVELWRQKTGQLAAQGRHVKFLDTAEKRLEAWCVVLGAVPAAY</sequence>
<dbReference type="EMBL" id="JALJOQ010000092">
    <property type="protein sequence ID" value="KAK9799017.1"/>
    <property type="molecule type" value="Genomic_DNA"/>
</dbReference>
<dbReference type="InterPro" id="IPR039298">
    <property type="entry name" value="ACOT13"/>
</dbReference>
<proteinExistence type="inferred from homology"/>
<dbReference type="Pfam" id="PF03061">
    <property type="entry name" value="4HBT"/>
    <property type="match status" value="1"/>
</dbReference>
<name>A0AAW1NY55_9CHLO</name>
<organism evidence="4 5">
    <name type="scientific">Symbiochloris irregularis</name>
    <dbReference type="NCBI Taxonomy" id="706552"/>
    <lineage>
        <taxon>Eukaryota</taxon>
        <taxon>Viridiplantae</taxon>
        <taxon>Chlorophyta</taxon>
        <taxon>core chlorophytes</taxon>
        <taxon>Trebouxiophyceae</taxon>
        <taxon>Trebouxiales</taxon>
        <taxon>Trebouxiaceae</taxon>
        <taxon>Symbiochloris</taxon>
    </lineage>
</organism>
<dbReference type="CDD" id="cd03443">
    <property type="entry name" value="PaaI_thioesterase"/>
    <property type="match status" value="1"/>
</dbReference>
<evidence type="ECO:0000313" key="4">
    <source>
        <dbReference type="EMBL" id="KAK9799017.1"/>
    </source>
</evidence>
<dbReference type="InterPro" id="IPR029069">
    <property type="entry name" value="HotDog_dom_sf"/>
</dbReference>
<dbReference type="InterPro" id="IPR003736">
    <property type="entry name" value="PAAI_dom"/>
</dbReference>
<evidence type="ECO:0000259" key="3">
    <source>
        <dbReference type="Pfam" id="PF03061"/>
    </source>
</evidence>
<evidence type="ECO:0000256" key="1">
    <source>
        <dbReference type="ARBA" id="ARBA00008324"/>
    </source>
</evidence>
<feature type="domain" description="Thioesterase" evidence="3">
    <location>
        <begin position="66"/>
        <end position="140"/>
    </location>
</feature>
<comment type="caution">
    <text evidence="4">The sequence shown here is derived from an EMBL/GenBank/DDBJ whole genome shotgun (WGS) entry which is preliminary data.</text>
</comment>
<dbReference type="NCBIfam" id="TIGR00369">
    <property type="entry name" value="unchar_dom_1"/>
    <property type="match status" value="1"/>
</dbReference>
<reference evidence="4 5" key="1">
    <citation type="journal article" date="2024" name="Nat. Commun.">
        <title>Phylogenomics reveals the evolutionary origins of lichenization in chlorophyte algae.</title>
        <authorList>
            <person name="Puginier C."/>
            <person name="Libourel C."/>
            <person name="Otte J."/>
            <person name="Skaloud P."/>
            <person name="Haon M."/>
            <person name="Grisel S."/>
            <person name="Petersen M."/>
            <person name="Berrin J.G."/>
            <person name="Delaux P.M."/>
            <person name="Dal Grande F."/>
            <person name="Keller J."/>
        </authorList>
    </citation>
    <scope>NUCLEOTIDE SEQUENCE [LARGE SCALE GENOMIC DNA]</scope>
    <source>
        <strain evidence="4 5">SAG 2036</strain>
    </source>
</reference>
<evidence type="ECO:0000256" key="2">
    <source>
        <dbReference type="ARBA" id="ARBA00022801"/>
    </source>
</evidence>
<dbReference type="PANTHER" id="PTHR21660">
    <property type="entry name" value="THIOESTERASE SUPERFAMILY MEMBER-RELATED"/>
    <property type="match status" value="1"/>
</dbReference>
<comment type="similarity">
    <text evidence="1">Belongs to the thioesterase PaaI family.</text>
</comment>
<dbReference type="Proteomes" id="UP001465755">
    <property type="component" value="Unassembled WGS sequence"/>
</dbReference>
<keyword evidence="5" id="KW-1185">Reference proteome</keyword>
<protein>
    <recommendedName>
        <fullName evidence="3">Thioesterase domain-containing protein</fullName>
    </recommendedName>
</protein>
<dbReference type="AlphaFoldDB" id="A0AAW1NY55"/>
<keyword evidence="2" id="KW-0378">Hydrolase</keyword>
<gene>
    <name evidence="4" type="ORF">WJX73_006267</name>
</gene>
<dbReference type="InterPro" id="IPR006683">
    <property type="entry name" value="Thioestr_dom"/>
</dbReference>
<dbReference type="SUPFAM" id="SSF54637">
    <property type="entry name" value="Thioesterase/thiol ester dehydrase-isomerase"/>
    <property type="match status" value="1"/>
</dbReference>